<dbReference type="AlphaFoldDB" id="A0A0C3E9K9"/>
<reference evidence="1 2" key="1">
    <citation type="submission" date="2014-04" db="EMBL/GenBank/DDBJ databases">
        <authorList>
            <consortium name="DOE Joint Genome Institute"/>
            <person name="Kuo A."/>
            <person name="Kohler A."/>
            <person name="Nagy L.G."/>
            <person name="Floudas D."/>
            <person name="Copeland A."/>
            <person name="Barry K.W."/>
            <person name="Cichocki N."/>
            <person name="Veneault-Fourrey C."/>
            <person name="LaButti K."/>
            <person name="Lindquist E.A."/>
            <person name="Lipzen A."/>
            <person name="Lundell T."/>
            <person name="Morin E."/>
            <person name="Murat C."/>
            <person name="Sun H."/>
            <person name="Tunlid A."/>
            <person name="Henrissat B."/>
            <person name="Grigoriev I.V."/>
            <person name="Hibbett D.S."/>
            <person name="Martin F."/>
            <person name="Nordberg H.P."/>
            <person name="Cantor M.N."/>
            <person name="Hua S.X."/>
        </authorList>
    </citation>
    <scope>NUCLEOTIDE SEQUENCE [LARGE SCALE GENOMIC DNA]</scope>
    <source>
        <strain evidence="1 2">Foug A</strain>
    </source>
</reference>
<sequence length="55" mass="5794">MVPIHTYTLPDDVTSSLVVSYGSKCAPRHLGSDSNGDLYVAATGPACTVLIMIRV</sequence>
<evidence type="ECO:0008006" key="3">
    <source>
        <dbReference type="Google" id="ProtNLM"/>
    </source>
</evidence>
<dbReference type="HOGENOM" id="CLU_3033714_0_0_1"/>
<accession>A0A0C3E9K9</accession>
<keyword evidence="2" id="KW-1185">Reference proteome</keyword>
<dbReference type="EMBL" id="KN822006">
    <property type="protein sequence ID" value="KIM69435.1"/>
    <property type="molecule type" value="Genomic_DNA"/>
</dbReference>
<dbReference type="Proteomes" id="UP000053989">
    <property type="component" value="Unassembled WGS sequence"/>
</dbReference>
<evidence type="ECO:0000313" key="2">
    <source>
        <dbReference type="Proteomes" id="UP000053989"/>
    </source>
</evidence>
<gene>
    <name evidence="1" type="ORF">SCLCIDRAFT_1207839</name>
</gene>
<protein>
    <recommendedName>
        <fullName evidence="3">SMP-30/Gluconolactonase/LRE-like region domain-containing protein</fullName>
    </recommendedName>
</protein>
<organism evidence="1 2">
    <name type="scientific">Scleroderma citrinum Foug A</name>
    <dbReference type="NCBI Taxonomy" id="1036808"/>
    <lineage>
        <taxon>Eukaryota</taxon>
        <taxon>Fungi</taxon>
        <taxon>Dikarya</taxon>
        <taxon>Basidiomycota</taxon>
        <taxon>Agaricomycotina</taxon>
        <taxon>Agaricomycetes</taxon>
        <taxon>Agaricomycetidae</taxon>
        <taxon>Boletales</taxon>
        <taxon>Sclerodermatineae</taxon>
        <taxon>Sclerodermataceae</taxon>
        <taxon>Scleroderma</taxon>
    </lineage>
</organism>
<evidence type="ECO:0000313" key="1">
    <source>
        <dbReference type="EMBL" id="KIM69435.1"/>
    </source>
</evidence>
<name>A0A0C3E9K9_9AGAM</name>
<proteinExistence type="predicted"/>
<reference evidence="2" key="2">
    <citation type="submission" date="2015-01" db="EMBL/GenBank/DDBJ databases">
        <title>Evolutionary Origins and Diversification of the Mycorrhizal Mutualists.</title>
        <authorList>
            <consortium name="DOE Joint Genome Institute"/>
            <consortium name="Mycorrhizal Genomics Consortium"/>
            <person name="Kohler A."/>
            <person name="Kuo A."/>
            <person name="Nagy L.G."/>
            <person name="Floudas D."/>
            <person name="Copeland A."/>
            <person name="Barry K.W."/>
            <person name="Cichocki N."/>
            <person name="Veneault-Fourrey C."/>
            <person name="LaButti K."/>
            <person name="Lindquist E.A."/>
            <person name="Lipzen A."/>
            <person name="Lundell T."/>
            <person name="Morin E."/>
            <person name="Murat C."/>
            <person name="Riley R."/>
            <person name="Ohm R."/>
            <person name="Sun H."/>
            <person name="Tunlid A."/>
            <person name="Henrissat B."/>
            <person name="Grigoriev I.V."/>
            <person name="Hibbett D.S."/>
            <person name="Martin F."/>
        </authorList>
    </citation>
    <scope>NUCLEOTIDE SEQUENCE [LARGE SCALE GENOMIC DNA]</scope>
    <source>
        <strain evidence="2">Foug A</strain>
    </source>
</reference>
<dbReference type="InParanoid" id="A0A0C3E9K9"/>